<evidence type="ECO:0000256" key="12">
    <source>
        <dbReference type="PROSITE-ProRule" id="PRU10141"/>
    </source>
</evidence>
<evidence type="ECO:0000256" key="11">
    <source>
        <dbReference type="ARBA" id="ARBA00023180"/>
    </source>
</evidence>
<evidence type="ECO:0000256" key="4">
    <source>
        <dbReference type="ARBA" id="ARBA00022692"/>
    </source>
</evidence>
<keyword evidence="7" id="KW-0418">Kinase</keyword>
<reference evidence="16" key="1">
    <citation type="submission" date="2022-08" db="EMBL/GenBank/DDBJ databases">
        <authorList>
            <person name="Gutierrez-Valencia J."/>
        </authorList>
    </citation>
    <scope>NUCLEOTIDE SEQUENCE</scope>
</reference>
<name>A0AAV0ILD3_9ROSI</name>
<dbReference type="GO" id="GO:0016020">
    <property type="term" value="C:membrane"/>
    <property type="evidence" value="ECO:0007669"/>
    <property type="project" value="UniProtKB-SubCell"/>
</dbReference>
<dbReference type="Proteomes" id="UP001154282">
    <property type="component" value="Unassembled WGS sequence"/>
</dbReference>
<keyword evidence="17" id="KW-1185">Reference proteome</keyword>
<dbReference type="GO" id="GO:0004674">
    <property type="term" value="F:protein serine/threonine kinase activity"/>
    <property type="evidence" value="ECO:0007669"/>
    <property type="project" value="UniProtKB-KW"/>
</dbReference>
<keyword evidence="5" id="KW-0732">Signal</keyword>
<evidence type="ECO:0000256" key="10">
    <source>
        <dbReference type="ARBA" id="ARBA00023136"/>
    </source>
</evidence>
<dbReference type="Gene3D" id="1.10.510.10">
    <property type="entry name" value="Transferase(Phosphotransferase) domain 1"/>
    <property type="match status" value="2"/>
</dbReference>
<dbReference type="InterPro" id="IPR000719">
    <property type="entry name" value="Prot_kinase_dom"/>
</dbReference>
<evidence type="ECO:0000259" key="15">
    <source>
        <dbReference type="PROSITE" id="PS50011"/>
    </source>
</evidence>
<dbReference type="PROSITE" id="PS50011">
    <property type="entry name" value="PROTEIN_KINASE_DOM"/>
    <property type="match status" value="2"/>
</dbReference>
<dbReference type="FunFam" id="1.10.510.10:FF:000590">
    <property type="entry name" value="PR5-like receptor kinase"/>
    <property type="match status" value="2"/>
</dbReference>
<feature type="domain" description="Protein kinase" evidence="15">
    <location>
        <begin position="346"/>
        <end position="660"/>
    </location>
</feature>
<evidence type="ECO:0000256" key="3">
    <source>
        <dbReference type="ARBA" id="ARBA00022679"/>
    </source>
</evidence>
<dbReference type="InterPro" id="IPR011009">
    <property type="entry name" value="Kinase-like_dom_sf"/>
</dbReference>
<keyword evidence="3" id="KW-0808">Transferase</keyword>
<dbReference type="GO" id="GO:0030247">
    <property type="term" value="F:polysaccharide binding"/>
    <property type="evidence" value="ECO:0007669"/>
    <property type="project" value="InterPro"/>
</dbReference>
<evidence type="ECO:0000256" key="2">
    <source>
        <dbReference type="ARBA" id="ARBA00022527"/>
    </source>
</evidence>
<feature type="domain" description="Protein kinase" evidence="15">
    <location>
        <begin position="1020"/>
        <end position="1313"/>
    </location>
</feature>
<dbReference type="Gene3D" id="3.30.200.20">
    <property type="entry name" value="Phosphorylase Kinase, domain 1"/>
    <property type="match status" value="2"/>
</dbReference>
<dbReference type="InterPro" id="IPR008271">
    <property type="entry name" value="Ser/Thr_kinase_AS"/>
</dbReference>
<evidence type="ECO:0000256" key="7">
    <source>
        <dbReference type="ARBA" id="ARBA00022777"/>
    </source>
</evidence>
<feature type="region of interest" description="Disordered" evidence="13">
    <location>
        <begin position="670"/>
        <end position="690"/>
    </location>
</feature>
<dbReference type="InterPro" id="IPR045874">
    <property type="entry name" value="LRK10/LRL21-25-like"/>
</dbReference>
<keyword evidence="9 14" id="KW-1133">Transmembrane helix</keyword>
<keyword evidence="4 14" id="KW-0812">Transmembrane</keyword>
<keyword evidence="11" id="KW-0325">Glycoprotein</keyword>
<dbReference type="Pfam" id="PF13947">
    <property type="entry name" value="GUB_WAK_bind"/>
    <property type="match status" value="2"/>
</dbReference>
<evidence type="ECO:0000256" key="6">
    <source>
        <dbReference type="ARBA" id="ARBA00022741"/>
    </source>
</evidence>
<evidence type="ECO:0000256" key="8">
    <source>
        <dbReference type="ARBA" id="ARBA00022840"/>
    </source>
</evidence>
<keyword evidence="10 14" id="KW-0472">Membrane</keyword>
<dbReference type="PROSITE" id="PS00107">
    <property type="entry name" value="PROTEIN_KINASE_ATP"/>
    <property type="match status" value="2"/>
</dbReference>
<feature type="transmembrane region" description="Helical" evidence="14">
    <location>
        <begin position="957"/>
        <end position="983"/>
    </location>
</feature>
<comment type="subcellular location">
    <subcellularLocation>
        <location evidence="1">Membrane</location>
        <topology evidence="1">Single-pass type I membrane protein</topology>
    </subcellularLocation>
</comment>
<dbReference type="InterPro" id="IPR025287">
    <property type="entry name" value="WAK_GUB"/>
</dbReference>
<evidence type="ECO:0000313" key="17">
    <source>
        <dbReference type="Proteomes" id="UP001154282"/>
    </source>
</evidence>
<dbReference type="FunFam" id="3.30.200.20:FF:000178">
    <property type="entry name" value="serine/threonine-protein kinase PBS1-like"/>
    <property type="match status" value="1"/>
</dbReference>
<dbReference type="SMART" id="SM00220">
    <property type="entry name" value="S_TKc"/>
    <property type="match status" value="2"/>
</dbReference>
<feature type="binding site" evidence="12">
    <location>
        <position position="1048"/>
    </location>
    <ligand>
        <name>ATP</name>
        <dbReference type="ChEBI" id="CHEBI:30616"/>
    </ligand>
</feature>
<dbReference type="EMBL" id="CAMGYJ010000004">
    <property type="protein sequence ID" value="CAI0397145.1"/>
    <property type="molecule type" value="Genomic_DNA"/>
</dbReference>
<feature type="binding site" evidence="12">
    <location>
        <position position="374"/>
    </location>
    <ligand>
        <name>ATP</name>
        <dbReference type="ChEBI" id="CHEBI:30616"/>
    </ligand>
</feature>
<evidence type="ECO:0000313" key="16">
    <source>
        <dbReference type="EMBL" id="CAI0397145.1"/>
    </source>
</evidence>
<keyword evidence="6 12" id="KW-0547">Nucleotide-binding</keyword>
<dbReference type="SUPFAM" id="SSF56112">
    <property type="entry name" value="Protein kinase-like (PK-like)"/>
    <property type="match status" value="2"/>
</dbReference>
<sequence>MTAELMQSEAKSGRLARALAALHHDRNRASDCKHHLRKNLATMLRAGLQLTLSLFMLLLATADSRAKEHCKPSSCGEIPIIKHPFRLTTDPESCGNPEFSLSCESNTTVLNLRSYGGSSFGRYYVKAIYYNNATIRLVDDGVIEGNCSSLPTQSTLPLRPFDSFYRVSQRLALINCDNPVVNSTTTTPLVSVETRPCIDFGPNSSSSTSYAVVGSYLVLSDLPETCRVEMTAALPITSNYDYSSKVTFQEIHRQLEYGFELTWHSEQKDIVFEDAAVITVAIILQPVALYHLLMLVLGTPVVVALLVYRWRRRHRSAYPSIEEFLRNQTNLVPIRYSYYHIKKITGVFKDKLGQGGFGSVYKAKLRGGGFAAVKMLATTNNNNNNKPSAAAARGGKGQDFMNEVATIGRIHHANVVRLIGYCSEGSKQALVYEFMANGSLDKHISQSHHKDGGGDDQRSTVTSCLSFEQLYHISLGVARGIEYLHRGCEMQILHFDIKPHNILLDENFTPKISDFGLARLNQAGRDNDIATLTAARGTIGYMAPELFYKNIGGVSNKADVYSFGMLLLEMAGKRRNSNSAATDQSTAYFPSWVHNQVSTPGTPIVVGEVTEEEEDIAKKMVIVGLWCIQTSPSNRPPMNKVVEMLEGNLDSLELPPKPVFSANVASEIPVPGSSTSASRDNIKSNNDNPHDGNHVRLPHLCHTDVVRFIISPLFILLLLLQACNATDGRVDCVPSSCGNIPIIKSPFQLKTDPESCGDHNYTLSCESNTTVLYLGSARCYVQAINYKNLTIRVVDDGVVKGNCSSLPSHPLSEISITSHPYSATQYVKFLLFMVGEESLNEALVLVSCENPVNSQLYLQTAPCINIGSKSSLSYALDGSQMVASDLAETCKVEMVAMLPKTKKKKKEVTFHEIHQQLEYGFELSWQQYSCPHCPRPSHCYLLKFGFYRCNNGLQDYIVMYTLVLVLAFTRAIGIPLVIAFLIYKWRMRHQSAYANIEEFLQKQTLMPIRYSYSDIKKVTEGFKDKLGEGGFGSVYKAKLRGGSFAAVKVLGTKKSSTTGGGNGGQDFMSEVATIGRIHHVNVVRLIGYCSEGSKRALVYEFMPNGSLDKHILHHNQGSLSLEQLYHISLGVARGIEYLHSGCATQILHFDIKPHNILLDQTFNPKISDFGLAKLNHPGGDHSIAALTAARGTIGYMAPEMFYKNIGTVSYKADVYSFGMLVLEMTGKWKNLNAATEHSSVYFPSWVHNEVSMPGTPIAVGEVTQEEDNIAKKMVIVGLWCIQTNPANRPPMNKVVEMLEGDLESLELPPKPVLYAAETVTKNEEGSSSSSHMSSEFTQSIISTVNNYESPQW</sequence>
<dbReference type="InterPro" id="IPR017441">
    <property type="entry name" value="Protein_kinase_ATP_BS"/>
</dbReference>
<proteinExistence type="predicted"/>
<dbReference type="GO" id="GO:0005524">
    <property type="term" value="F:ATP binding"/>
    <property type="evidence" value="ECO:0007669"/>
    <property type="project" value="UniProtKB-UniRule"/>
</dbReference>
<evidence type="ECO:0000256" key="14">
    <source>
        <dbReference type="SAM" id="Phobius"/>
    </source>
</evidence>
<comment type="caution">
    <text evidence="16">The sequence shown here is derived from an EMBL/GenBank/DDBJ whole genome shotgun (WGS) entry which is preliminary data.</text>
</comment>
<keyword evidence="8 12" id="KW-0067">ATP-binding</keyword>
<dbReference type="Pfam" id="PF00069">
    <property type="entry name" value="Pkinase"/>
    <property type="match status" value="2"/>
</dbReference>
<feature type="compositionally biased region" description="Polar residues" evidence="13">
    <location>
        <begin position="672"/>
        <end position="687"/>
    </location>
</feature>
<keyword evidence="2" id="KW-0723">Serine/threonine-protein kinase</keyword>
<evidence type="ECO:0000256" key="1">
    <source>
        <dbReference type="ARBA" id="ARBA00004479"/>
    </source>
</evidence>
<gene>
    <name evidence="16" type="ORF">LITE_LOCUS9434</name>
</gene>
<evidence type="ECO:0000256" key="5">
    <source>
        <dbReference type="ARBA" id="ARBA00022729"/>
    </source>
</evidence>
<evidence type="ECO:0000256" key="9">
    <source>
        <dbReference type="ARBA" id="ARBA00022989"/>
    </source>
</evidence>
<accession>A0AAV0ILD3</accession>
<organism evidence="16 17">
    <name type="scientific">Linum tenue</name>
    <dbReference type="NCBI Taxonomy" id="586396"/>
    <lineage>
        <taxon>Eukaryota</taxon>
        <taxon>Viridiplantae</taxon>
        <taxon>Streptophyta</taxon>
        <taxon>Embryophyta</taxon>
        <taxon>Tracheophyta</taxon>
        <taxon>Spermatophyta</taxon>
        <taxon>Magnoliopsida</taxon>
        <taxon>eudicotyledons</taxon>
        <taxon>Gunneridae</taxon>
        <taxon>Pentapetalae</taxon>
        <taxon>rosids</taxon>
        <taxon>fabids</taxon>
        <taxon>Malpighiales</taxon>
        <taxon>Linaceae</taxon>
        <taxon>Linum</taxon>
    </lineage>
</organism>
<protein>
    <recommendedName>
        <fullName evidence="15">Protein kinase domain-containing protein</fullName>
    </recommendedName>
</protein>
<feature type="transmembrane region" description="Helical" evidence="14">
    <location>
        <begin position="288"/>
        <end position="308"/>
    </location>
</feature>
<dbReference type="PANTHER" id="PTHR27009">
    <property type="entry name" value="RUST RESISTANCE KINASE LR10-RELATED"/>
    <property type="match status" value="1"/>
</dbReference>
<evidence type="ECO:0000256" key="13">
    <source>
        <dbReference type="SAM" id="MobiDB-lite"/>
    </source>
</evidence>
<dbReference type="PROSITE" id="PS00108">
    <property type="entry name" value="PROTEIN_KINASE_ST"/>
    <property type="match status" value="2"/>
</dbReference>